<evidence type="ECO:0000313" key="1">
    <source>
        <dbReference type="EMBL" id="RUP45634.1"/>
    </source>
</evidence>
<reference evidence="1 2" key="1">
    <citation type="journal article" date="2018" name="New Phytol.">
        <title>Phylogenomics of Endogonaceae and evolution of mycorrhizas within Mucoromycota.</title>
        <authorList>
            <person name="Chang Y."/>
            <person name="Desiro A."/>
            <person name="Na H."/>
            <person name="Sandor L."/>
            <person name="Lipzen A."/>
            <person name="Clum A."/>
            <person name="Barry K."/>
            <person name="Grigoriev I.V."/>
            <person name="Martin F.M."/>
            <person name="Stajich J.E."/>
            <person name="Smith M.E."/>
            <person name="Bonito G."/>
            <person name="Spatafora J.W."/>
        </authorList>
    </citation>
    <scope>NUCLEOTIDE SEQUENCE [LARGE SCALE GENOMIC DNA]</scope>
    <source>
        <strain evidence="1 2">GMNB39</strain>
    </source>
</reference>
<evidence type="ECO:0000313" key="2">
    <source>
        <dbReference type="Proteomes" id="UP000268093"/>
    </source>
</evidence>
<dbReference type="InterPro" id="IPR006015">
    <property type="entry name" value="Universal_stress_UspA"/>
</dbReference>
<protein>
    <submittedName>
        <fullName evidence="1">Uncharacterized protein</fullName>
    </submittedName>
</protein>
<organism evidence="1 2">
    <name type="scientific">Jimgerdemannia flammicorona</name>
    <dbReference type="NCBI Taxonomy" id="994334"/>
    <lineage>
        <taxon>Eukaryota</taxon>
        <taxon>Fungi</taxon>
        <taxon>Fungi incertae sedis</taxon>
        <taxon>Mucoromycota</taxon>
        <taxon>Mucoromycotina</taxon>
        <taxon>Endogonomycetes</taxon>
        <taxon>Endogonales</taxon>
        <taxon>Endogonaceae</taxon>
        <taxon>Jimgerdemannia</taxon>
    </lineage>
</organism>
<dbReference type="AlphaFoldDB" id="A0A433D480"/>
<dbReference type="Gene3D" id="3.40.50.620">
    <property type="entry name" value="HUPs"/>
    <property type="match status" value="1"/>
</dbReference>
<dbReference type="PANTHER" id="PTHR31964">
    <property type="entry name" value="ADENINE NUCLEOTIDE ALPHA HYDROLASES-LIKE SUPERFAMILY PROTEIN"/>
    <property type="match status" value="1"/>
</dbReference>
<proteinExistence type="predicted"/>
<comment type="caution">
    <text evidence="1">The sequence shown here is derived from an EMBL/GenBank/DDBJ whole genome shotgun (WGS) entry which is preliminary data.</text>
</comment>
<dbReference type="EMBL" id="RBNI01006981">
    <property type="protein sequence ID" value="RUP45634.1"/>
    <property type="molecule type" value="Genomic_DNA"/>
</dbReference>
<dbReference type="CDD" id="cd23659">
    <property type="entry name" value="USP_At3g01520-like"/>
    <property type="match status" value="1"/>
</dbReference>
<dbReference type="InterPro" id="IPR006016">
    <property type="entry name" value="UspA"/>
</dbReference>
<dbReference type="InterPro" id="IPR014729">
    <property type="entry name" value="Rossmann-like_a/b/a_fold"/>
</dbReference>
<dbReference type="SUPFAM" id="SSF52402">
    <property type="entry name" value="Adenine nucleotide alpha hydrolases-like"/>
    <property type="match status" value="1"/>
</dbReference>
<dbReference type="PRINTS" id="PR01438">
    <property type="entry name" value="UNVRSLSTRESS"/>
</dbReference>
<keyword evidence="2" id="KW-1185">Reference proteome</keyword>
<accession>A0A433D480</accession>
<dbReference type="Pfam" id="PF00582">
    <property type="entry name" value="Usp"/>
    <property type="match status" value="1"/>
</dbReference>
<dbReference type="Proteomes" id="UP000268093">
    <property type="component" value="Unassembled WGS sequence"/>
</dbReference>
<name>A0A433D480_9FUNG</name>
<gene>
    <name evidence="1" type="ORF">BC936DRAFT_147917</name>
</gene>
<sequence>MNSHLRRKVLIAYDNSDFSAKMFDWALGDILRGELDHVVLATVLDVQESTFIHTHWMRDSSAGRQGHARRVSTSEYDELTAHLKPLVERLIAKGVTAQIRVLKGDAKAKLVELAEEVRADLMIVGARGLGPIRRLTMGSVSDYCVHNAECPVLVAKSIDATLARSKGRRGSSEE</sequence>
<dbReference type="OrthoDB" id="843225at2759"/>
<dbReference type="PANTHER" id="PTHR31964:SF113">
    <property type="entry name" value="USPA DOMAIN-CONTAINING PROTEIN"/>
    <property type="match status" value="1"/>
</dbReference>